<protein>
    <submittedName>
        <fullName evidence="7">Putative tetracycline resistance protein from transposon</fullName>
    </submittedName>
</protein>
<dbReference type="PANTHER" id="PTHR46972:SF1">
    <property type="entry name" value="FAD DEPENDENT OXIDOREDUCTASE DOMAIN-CONTAINING PROTEIN"/>
    <property type="match status" value="1"/>
</dbReference>
<proteinExistence type="predicted"/>
<name>A0A0G2EEK8_9PEZI</name>
<gene>
    <name evidence="7" type="ORF">UCDDS831_g04492</name>
</gene>
<dbReference type="PANTHER" id="PTHR46972">
    <property type="entry name" value="MONOOXYGENASE ASQM-RELATED"/>
    <property type="match status" value="1"/>
</dbReference>
<evidence type="ECO:0000313" key="8">
    <source>
        <dbReference type="Proteomes" id="UP000034182"/>
    </source>
</evidence>
<keyword evidence="4" id="KW-0503">Monooxygenase</keyword>
<dbReference type="InterPro" id="IPR036188">
    <property type="entry name" value="FAD/NAD-bd_sf"/>
</dbReference>
<keyword evidence="3" id="KW-0560">Oxidoreductase</keyword>
<feature type="region of interest" description="Disordered" evidence="5">
    <location>
        <begin position="399"/>
        <end position="428"/>
    </location>
</feature>
<reference evidence="7 8" key="1">
    <citation type="submission" date="2015-03" db="EMBL/GenBank/DDBJ databases">
        <authorList>
            <person name="Morales-Cruz A."/>
            <person name="Amrine K.C."/>
            <person name="Cantu D."/>
        </authorList>
    </citation>
    <scope>NUCLEOTIDE SEQUENCE [LARGE SCALE GENOMIC DNA]</scope>
    <source>
        <strain evidence="7">DS831</strain>
    </source>
</reference>
<dbReference type="EMBL" id="LAQI01000098">
    <property type="protein sequence ID" value="KKY20716.1"/>
    <property type="molecule type" value="Genomic_DNA"/>
</dbReference>
<evidence type="ECO:0000259" key="6">
    <source>
        <dbReference type="Pfam" id="PF01494"/>
    </source>
</evidence>
<dbReference type="Proteomes" id="UP000034182">
    <property type="component" value="Unassembled WGS sequence"/>
</dbReference>
<dbReference type="SUPFAM" id="SSF51905">
    <property type="entry name" value="FAD/NAD(P)-binding domain"/>
    <property type="match status" value="1"/>
</dbReference>
<sequence length="428" mass="47080">MPSSTPRIAIIGAGPAGLCLARLLQLHSISSTIFEKDTSAAHRATAGGCLDLHESSGQAALREAGLWDEFQRLARYDGQAYIISDETGQRYVDMDAGEDLGRPEIDRPHLRRMLLDSLHPGTVRWGHKLSRAELDGTLYFDVTTISEDNSTTSTSSNVIERNFDLVVGADGAWSKIRALLTTVPPFYSGLTGYELWLPNNIDQTHPAVSRLAGNGSHFAFGADERCLALQRQTDRGVQIYAFLRKHEGWHDRNGVVDHADLEQVRSCLLEEYAGWAEEFKDVLRVAGRPVIPRNLYMVHVGTRWLHRKGITAIGDAAHLMTPFAGEGVNQALHDALMLAREIGKAVGGGDGVDGTMAAVDKAAERYEKDMFPRASAFMQATWDSVMERFEPGGNEKFAEGFRSLAEERKKGGNDADGGMAPDVLFRRK</sequence>
<evidence type="ECO:0000256" key="3">
    <source>
        <dbReference type="ARBA" id="ARBA00023002"/>
    </source>
</evidence>
<evidence type="ECO:0000256" key="1">
    <source>
        <dbReference type="ARBA" id="ARBA00022630"/>
    </source>
</evidence>
<dbReference type="Pfam" id="PF01494">
    <property type="entry name" value="FAD_binding_3"/>
    <property type="match status" value="2"/>
</dbReference>
<reference evidence="7 8" key="2">
    <citation type="submission" date="2015-05" db="EMBL/GenBank/DDBJ databases">
        <title>Distinctive expansion of gene families associated with plant cell wall degradation and secondary metabolism in the genomes of grapevine trunk pathogens.</title>
        <authorList>
            <person name="Lawrence D.P."/>
            <person name="Travadon R."/>
            <person name="Rolshausen P.E."/>
            <person name="Baumgartner K."/>
        </authorList>
    </citation>
    <scope>NUCLEOTIDE SEQUENCE [LARGE SCALE GENOMIC DNA]</scope>
    <source>
        <strain evidence="7">DS831</strain>
    </source>
</reference>
<evidence type="ECO:0000313" key="7">
    <source>
        <dbReference type="EMBL" id="KKY20716.1"/>
    </source>
</evidence>
<dbReference type="Gene3D" id="3.50.50.60">
    <property type="entry name" value="FAD/NAD(P)-binding domain"/>
    <property type="match status" value="1"/>
</dbReference>
<organism evidence="7 8">
    <name type="scientific">Diplodia seriata</name>
    <dbReference type="NCBI Taxonomy" id="420778"/>
    <lineage>
        <taxon>Eukaryota</taxon>
        <taxon>Fungi</taxon>
        <taxon>Dikarya</taxon>
        <taxon>Ascomycota</taxon>
        <taxon>Pezizomycotina</taxon>
        <taxon>Dothideomycetes</taxon>
        <taxon>Dothideomycetes incertae sedis</taxon>
        <taxon>Botryosphaeriales</taxon>
        <taxon>Botryosphaeriaceae</taxon>
        <taxon>Diplodia</taxon>
    </lineage>
</organism>
<dbReference type="GO" id="GO:0004497">
    <property type="term" value="F:monooxygenase activity"/>
    <property type="evidence" value="ECO:0007669"/>
    <property type="project" value="UniProtKB-KW"/>
</dbReference>
<dbReference type="InterPro" id="IPR002938">
    <property type="entry name" value="FAD-bd"/>
</dbReference>
<feature type="domain" description="FAD-binding" evidence="6">
    <location>
        <begin position="8"/>
        <end position="180"/>
    </location>
</feature>
<evidence type="ECO:0000256" key="4">
    <source>
        <dbReference type="ARBA" id="ARBA00023033"/>
    </source>
</evidence>
<evidence type="ECO:0000256" key="2">
    <source>
        <dbReference type="ARBA" id="ARBA00022827"/>
    </source>
</evidence>
<dbReference type="GO" id="GO:0071949">
    <property type="term" value="F:FAD binding"/>
    <property type="evidence" value="ECO:0007669"/>
    <property type="project" value="InterPro"/>
</dbReference>
<accession>A0A0G2EEK8</accession>
<evidence type="ECO:0000256" key="5">
    <source>
        <dbReference type="SAM" id="MobiDB-lite"/>
    </source>
</evidence>
<feature type="domain" description="FAD-binding" evidence="6">
    <location>
        <begin position="309"/>
        <end position="349"/>
    </location>
</feature>
<feature type="compositionally biased region" description="Basic and acidic residues" evidence="5">
    <location>
        <begin position="399"/>
        <end position="413"/>
    </location>
</feature>
<keyword evidence="1" id="KW-0285">Flavoprotein</keyword>
<comment type="caution">
    <text evidence="7">The sequence shown here is derived from an EMBL/GenBank/DDBJ whole genome shotgun (WGS) entry which is preliminary data.</text>
</comment>
<dbReference type="AlphaFoldDB" id="A0A0G2EEK8"/>
<keyword evidence="2" id="KW-0274">FAD</keyword>
<dbReference type="PRINTS" id="PR00420">
    <property type="entry name" value="RNGMNOXGNASE"/>
</dbReference>